<dbReference type="GO" id="GO:0016301">
    <property type="term" value="F:kinase activity"/>
    <property type="evidence" value="ECO:0007669"/>
    <property type="project" value="UniProtKB-UniRule"/>
</dbReference>
<dbReference type="PIRSF" id="PIRSF006221">
    <property type="entry name" value="Ketosamine-3-kinase"/>
    <property type="match status" value="1"/>
</dbReference>
<evidence type="ECO:0000256" key="1">
    <source>
        <dbReference type="PIRNR" id="PIRNR006221"/>
    </source>
</evidence>
<dbReference type="AlphaFoldDB" id="A0A0P6YQ17"/>
<dbReference type="PATRIC" id="fig|229921.5.peg.2283"/>
<dbReference type="Pfam" id="PF03881">
    <property type="entry name" value="Fructosamin_kin"/>
    <property type="match status" value="1"/>
</dbReference>
<dbReference type="STRING" id="229921.ADN01_06970"/>
<comment type="caution">
    <text evidence="2">The sequence shown here is derived from an EMBL/GenBank/DDBJ whole genome shotgun (WGS) entry which is preliminary data.</text>
</comment>
<proteinExistence type="inferred from homology"/>
<reference evidence="2 3" key="1">
    <citation type="submission" date="2015-07" db="EMBL/GenBank/DDBJ databases">
        <title>Genome sequence of Levilinea saccharolytica DSM 16555.</title>
        <authorList>
            <person name="Hemp J."/>
            <person name="Ward L.M."/>
            <person name="Pace L.A."/>
            <person name="Fischer W.W."/>
        </authorList>
    </citation>
    <scope>NUCLEOTIDE SEQUENCE [LARGE SCALE GENOMIC DNA]</scope>
    <source>
        <strain evidence="2 3">KIBI-1</strain>
    </source>
</reference>
<protein>
    <recommendedName>
        <fullName evidence="4">Fructosamine-3-kinase</fullName>
    </recommendedName>
</protein>
<dbReference type="OrthoDB" id="5291879at2"/>
<keyword evidence="3" id="KW-1185">Reference proteome</keyword>
<evidence type="ECO:0000313" key="3">
    <source>
        <dbReference type="Proteomes" id="UP000050501"/>
    </source>
</evidence>
<organism evidence="2 3">
    <name type="scientific">Levilinea saccharolytica</name>
    <dbReference type="NCBI Taxonomy" id="229921"/>
    <lineage>
        <taxon>Bacteria</taxon>
        <taxon>Bacillati</taxon>
        <taxon>Chloroflexota</taxon>
        <taxon>Anaerolineae</taxon>
        <taxon>Anaerolineales</taxon>
        <taxon>Anaerolineaceae</taxon>
        <taxon>Levilinea</taxon>
    </lineage>
</organism>
<dbReference type="Gene3D" id="3.90.1200.10">
    <property type="match status" value="1"/>
</dbReference>
<dbReference type="InterPro" id="IPR011009">
    <property type="entry name" value="Kinase-like_dom_sf"/>
</dbReference>
<name>A0A0P6YQ17_9CHLR</name>
<evidence type="ECO:0008006" key="4">
    <source>
        <dbReference type="Google" id="ProtNLM"/>
    </source>
</evidence>
<accession>A0A0P6YQ17</accession>
<comment type="similarity">
    <text evidence="1">Belongs to the fructosamine kinase family.</text>
</comment>
<dbReference type="RefSeq" id="WP_075071033.1">
    <property type="nucleotide sequence ID" value="NZ_DF967974.1"/>
</dbReference>
<keyword evidence="1" id="KW-0808">Transferase</keyword>
<evidence type="ECO:0000313" key="2">
    <source>
        <dbReference type="EMBL" id="KPL85104.1"/>
    </source>
</evidence>
<dbReference type="InterPro" id="IPR016477">
    <property type="entry name" value="Fructo-/Ketosamine-3-kinase"/>
</dbReference>
<sequence>MSAPDGLTLLRHALARCGDGTPMTDCQAMGTGSGHRLIRVETEQRLYCFKWNPNPPAGMFLAEAEGLRALAETHSVRIPQVYAADQEEYGLGWILMEWIETSRWGEMNWEGLGESLAQMHTWGAGGYGFSGDNYLGAALQRNAWNRDWVQFFAEQRLGFQRDWAAQNGCLPPERARRLDWLIAHLGDFLEGVPRQPALLHGDLWGGNVLAGRAGEAVLIDPAVYFGDREAEIAFTKLFGGFSARFYQAYQSAQPLDPGFHERADLYNLYHLLNHLNLFGEGYGGAVDAILRRYAGLVGTKR</sequence>
<keyword evidence="1" id="KW-0418">Kinase</keyword>
<dbReference type="Proteomes" id="UP000050501">
    <property type="component" value="Unassembled WGS sequence"/>
</dbReference>
<gene>
    <name evidence="2" type="ORF">ADN01_06970</name>
</gene>
<dbReference type="PANTHER" id="PTHR12149:SF8">
    <property type="entry name" value="PROTEIN-RIBULOSAMINE 3-KINASE"/>
    <property type="match status" value="1"/>
</dbReference>
<dbReference type="PANTHER" id="PTHR12149">
    <property type="entry name" value="FRUCTOSAMINE 3 KINASE-RELATED PROTEIN"/>
    <property type="match status" value="1"/>
</dbReference>
<dbReference type="SUPFAM" id="SSF56112">
    <property type="entry name" value="Protein kinase-like (PK-like)"/>
    <property type="match status" value="1"/>
</dbReference>
<dbReference type="Gene3D" id="3.30.200.20">
    <property type="entry name" value="Phosphorylase Kinase, domain 1"/>
    <property type="match status" value="1"/>
</dbReference>
<dbReference type="EMBL" id="LGCM01000027">
    <property type="protein sequence ID" value="KPL85104.1"/>
    <property type="molecule type" value="Genomic_DNA"/>
</dbReference>